<dbReference type="Gene3D" id="2.60.20.10">
    <property type="entry name" value="Crystallins"/>
    <property type="match status" value="1"/>
</dbReference>
<reference evidence="2" key="1">
    <citation type="submission" date="2021-01" db="EMBL/GenBank/DDBJ databases">
        <title>Caligus Genome Assembly.</title>
        <authorList>
            <person name="Gallardo-Escarate C."/>
        </authorList>
    </citation>
    <scope>NUCLEOTIDE SEQUENCE [LARGE SCALE GENOMIC DNA]</scope>
</reference>
<keyword evidence="2" id="KW-1185">Reference proteome</keyword>
<sequence>GLFPSKRRHWTLERPSLNLYKVSGFGGTEVYHGHDFPFLMEEGMSFESIILTGCRPWTLYSEKFYEGDRICIYPGDEERCYPGFFPRNKDFGYFGSRIKSGRIGCYSDVVVDTLEVLPNTLFSIDADLLKLISNQTMEGSVAL</sequence>
<name>A0A7T8HHL6_CALRO</name>
<gene>
    <name evidence="1" type="ORF">FKW44_011077</name>
</gene>
<protein>
    <submittedName>
        <fullName evidence="1">Crystallin_ beta A1</fullName>
    </submittedName>
</protein>
<dbReference type="Proteomes" id="UP000595437">
    <property type="component" value="Chromosome 7"/>
</dbReference>
<accession>A0A7T8HHL6</accession>
<evidence type="ECO:0000313" key="2">
    <source>
        <dbReference type="Proteomes" id="UP000595437"/>
    </source>
</evidence>
<dbReference type="OrthoDB" id="6381640at2759"/>
<proteinExistence type="predicted"/>
<dbReference type="EMBL" id="CP045896">
    <property type="protein sequence ID" value="QQP50166.1"/>
    <property type="molecule type" value="Genomic_DNA"/>
</dbReference>
<evidence type="ECO:0000313" key="1">
    <source>
        <dbReference type="EMBL" id="QQP50166.1"/>
    </source>
</evidence>
<organism evidence="1 2">
    <name type="scientific">Caligus rogercresseyi</name>
    <name type="common">Sea louse</name>
    <dbReference type="NCBI Taxonomy" id="217165"/>
    <lineage>
        <taxon>Eukaryota</taxon>
        <taxon>Metazoa</taxon>
        <taxon>Ecdysozoa</taxon>
        <taxon>Arthropoda</taxon>
        <taxon>Crustacea</taxon>
        <taxon>Multicrustacea</taxon>
        <taxon>Hexanauplia</taxon>
        <taxon>Copepoda</taxon>
        <taxon>Siphonostomatoida</taxon>
        <taxon>Caligidae</taxon>
        <taxon>Caligus</taxon>
    </lineage>
</organism>
<dbReference type="AlphaFoldDB" id="A0A7T8HHL6"/>
<feature type="non-terminal residue" evidence="1">
    <location>
        <position position="1"/>
    </location>
</feature>